<protein>
    <submittedName>
        <fullName evidence="2">NAD(P)H azoreductase</fullName>
        <ecNumber evidence="2">1.7.-.-</ecNumber>
    </submittedName>
</protein>
<dbReference type="PANTHER" id="PTHR43162">
    <property type="match status" value="1"/>
</dbReference>
<dbReference type="PANTHER" id="PTHR43162:SF1">
    <property type="entry name" value="PRESTALK A DIFFERENTIATION PROTEIN A"/>
    <property type="match status" value="1"/>
</dbReference>
<dbReference type="Gene3D" id="3.40.50.720">
    <property type="entry name" value="NAD(P)-binding Rossmann-like Domain"/>
    <property type="match status" value="1"/>
</dbReference>
<accession>A0A6V7R358</accession>
<gene>
    <name evidence="2" type="primary">azoB</name>
    <name evidence="2" type="ORF">JEODO184_00404</name>
</gene>
<sequence>MILVTGATGQIGSKITEGLIQSKADVRVFVRDENHLGDLKNENIQVAEGTFEDMESLEKALEGVDRLMLIGQDNPDQVQQHLNVIQAAKRQGVKHIVKLSAFGADKNSPVALMRDHAEIEDAIKDSGMEWTFIRPHLYMQNLLRFGDSVAENNTFLAPMAHDAYSLVDIRDVAEVAATILTTENHNSKIYTLTSPHAENYDEIAETLSSLLGKTITYQAQSPKDFERDLLESGTPEWRAYDLAYISKAYKGSDKHLITSDIEDLLGRPARSVKDFLSDHLSTFKN</sequence>
<dbReference type="AlphaFoldDB" id="A0A6V7R358"/>
<dbReference type="Pfam" id="PF05368">
    <property type="entry name" value="NmrA"/>
    <property type="match status" value="1"/>
</dbReference>
<dbReference type="Gene3D" id="3.90.25.10">
    <property type="entry name" value="UDP-galactose 4-epimerase, domain 1"/>
    <property type="match status" value="1"/>
</dbReference>
<reference evidence="2 3" key="1">
    <citation type="submission" date="2020-07" db="EMBL/GenBank/DDBJ databases">
        <authorList>
            <person name="Criscuolo A."/>
        </authorList>
    </citation>
    <scope>NUCLEOTIDE SEQUENCE [LARGE SCALE GENOMIC DNA]</scope>
    <source>
        <strain evidence="2">CIP111649</strain>
    </source>
</reference>
<evidence type="ECO:0000259" key="1">
    <source>
        <dbReference type="Pfam" id="PF05368"/>
    </source>
</evidence>
<comment type="caution">
    <text evidence="2">The sequence shown here is derived from an EMBL/GenBank/DDBJ whole genome shotgun (WGS) entry which is preliminary data.</text>
</comment>
<dbReference type="EMBL" id="CAJEWD010000003">
    <property type="protein sequence ID" value="CAD2071781.1"/>
    <property type="molecule type" value="Genomic_DNA"/>
</dbReference>
<dbReference type="CDD" id="cd05269">
    <property type="entry name" value="TMR_SDR_a"/>
    <property type="match status" value="1"/>
</dbReference>
<dbReference type="Proteomes" id="UP000589351">
    <property type="component" value="Unassembled WGS sequence"/>
</dbReference>
<feature type="domain" description="NmrA-like" evidence="1">
    <location>
        <begin position="2"/>
        <end position="245"/>
    </location>
</feature>
<dbReference type="SUPFAM" id="SSF51735">
    <property type="entry name" value="NAD(P)-binding Rossmann-fold domains"/>
    <property type="match status" value="1"/>
</dbReference>
<organism evidence="2 3">
    <name type="scientific">Jeotgalicoccus meleagridis</name>
    <dbReference type="NCBI Taxonomy" id="2759181"/>
    <lineage>
        <taxon>Bacteria</taxon>
        <taxon>Bacillati</taxon>
        <taxon>Bacillota</taxon>
        <taxon>Bacilli</taxon>
        <taxon>Bacillales</taxon>
        <taxon>Staphylococcaceae</taxon>
        <taxon>Jeotgalicoccus</taxon>
    </lineage>
</organism>
<evidence type="ECO:0000313" key="2">
    <source>
        <dbReference type="EMBL" id="CAD2071781.1"/>
    </source>
</evidence>
<dbReference type="InterPro" id="IPR008030">
    <property type="entry name" value="NmrA-like"/>
</dbReference>
<dbReference type="GO" id="GO:0016491">
    <property type="term" value="F:oxidoreductase activity"/>
    <property type="evidence" value="ECO:0007669"/>
    <property type="project" value="UniProtKB-KW"/>
</dbReference>
<dbReference type="RefSeq" id="WP_185124948.1">
    <property type="nucleotide sequence ID" value="NZ_CAJEWD010000003.1"/>
</dbReference>
<evidence type="ECO:0000313" key="3">
    <source>
        <dbReference type="Proteomes" id="UP000589351"/>
    </source>
</evidence>
<dbReference type="EC" id="1.7.-.-" evidence="2"/>
<proteinExistence type="predicted"/>
<name>A0A6V7R358_9STAP</name>
<keyword evidence="3" id="KW-1185">Reference proteome</keyword>
<dbReference type="InterPro" id="IPR051604">
    <property type="entry name" value="Ergot_Alk_Oxidoreductase"/>
</dbReference>
<keyword evidence="2" id="KW-0560">Oxidoreductase</keyword>
<dbReference type="InterPro" id="IPR036291">
    <property type="entry name" value="NAD(P)-bd_dom_sf"/>
</dbReference>